<name>A0A8J6FKD2_ELECQ</name>
<protein>
    <submittedName>
        <fullName evidence="1">Uncharacterized protein</fullName>
    </submittedName>
</protein>
<reference evidence="1" key="1">
    <citation type="thesis" date="2020" institute="ProQuest LLC" country="789 East Eisenhower Parkway, Ann Arbor, MI, USA">
        <title>Comparative Genomics and Chromosome Evolution.</title>
        <authorList>
            <person name="Mudd A.B."/>
        </authorList>
    </citation>
    <scope>NUCLEOTIDE SEQUENCE</scope>
    <source>
        <strain evidence="1">HN-11 Male</strain>
        <tissue evidence="1">Kidney and liver</tissue>
    </source>
</reference>
<accession>A0A8J6FKD2</accession>
<evidence type="ECO:0000313" key="2">
    <source>
        <dbReference type="Proteomes" id="UP000770717"/>
    </source>
</evidence>
<keyword evidence="2" id="KW-1185">Reference proteome</keyword>
<sequence length="83" mass="9164">MQSPLYVMGLTENDILPFNRKPIDGPFLGYLCVMAQGLIPTILTEQQKEAPENIAPPAFCCWVGVPGFGPYHSHSVCFPNKNL</sequence>
<evidence type="ECO:0000313" key="1">
    <source>
        <dbReference type="EMBL" id="KAG9489467.1"/>
    </source>
</evidence>
<proteinExistence type="predicted"/>
<gene>
    <name evidence="1" type="ORF">GDO78_005438</name>
</gene>
<organism evidence="1 2">
    <name type="scientific">Eleutherodactylus coqui</name>
    <name type="common">Puerto Rican coqui</name>
    <dbReference type="NCBI Taxonomy" id="57060"/>
    <lineage>
        <taxon>Eukaryota</taxon>
        <taxon>Metazoa</taxon>
        <taxon>Chordata</taxon>
        <taxon>Craniata</taxon>
        <taxon>Vertebrata</taxon>
        <taxon>Euteleostomi</taxon>
        <taxon>Amphibia</taxon>
        <taxon>Batrachia</taxon>
        <taxon>Anura</taxon>
        <taxon>Neobatrachia</taxon>
        <taxon>Hyloidea</taxon>
        <taxon>Eleutherodactylidae</taxon>
        <taxon>Eleutherodactylinae</taxon>
        <taxon>Eleutherodactylus</taxon>
        <taxon>Eleutherodactylus</taxon>
    </lineage>
</organism>
<dbReference type="EMBL" id="WNTK01000002">
    <property type="protein sequence ID" value="KAG9489467.1"/>
    <property type="molecule type" value="Genomic_DNA"/>
</dbReference>
<dbReference type="AlphaFoldDB" id="A0A8J6FKD2"/>
<dbReference type="Proteomes" id="UP000770717">
    <property type="component" value="Unassembled WGS sequence"/>
</dbReference>
<comment type="caution">
    <text evidence="1">The sequence shown here is derived from an EMBL/GenBank/DDBJ whole genome shotgun (WGS) entry which is preliminary data.</text>
</comment>